<dbReference type="GeneTree" id="ENSGT01120000272711"/>
<dbReference type="PANTHER" id="PTHR14352:SF2">
    <property type="entry name" value="HAUS AUGMIN-LIKE COMPLEX SUBUNIT 7"/>
    <property type="match status" value="1"/>
</dbReference>
<dbReference type="InterPro" id="IPR029711">
    <property type="entry name" value="Haus7-like"/>
</dbReference>
<dbReference type="Ensembl" id="ENSSAUT00010005077.1">
    <property type="protein sequence ID" value="ENSSAUP00010004697.1"/>
    <property type="gene ID" value="ENSSAUG00010002422.1"/>
</dbReference>
<name>A0A671TVJ9_SPAAU</name>
<sequence>MTVGAAARFAANSLPELHSKKRRTDFICCGDGGFFGRTAATCPLLEGLNLQEADSMLQLLCVPSQLRTDILAWICSRYNKMAVLWQELMLCKADDLNLITKVAKTKCGCKHLQM</sequence>
<reference evidence="1" key="2">
    <citation type="submission" date="2025-08" db="UniProtKB">
        <authorList>
            <consortium name="Ensembl"/>
        </authorList>
    </citation>
    <scope>IDENTIFICATION</scope>
</reference>
<dbReference type="GO" id="GO:0070652">
    <property type="term" value="C:HAUS complex"/>
    <property type="evidence" value="ECO:0007669"/>
    <property type="project" value="TreeGrafter"/>
</dbReference>
<dbReference type="GO" id="GO:0031023">
    <property type="term" value="P:microtubule organizing center organization"/>
    <property type="evidence" value="ECO:0007669"/>
    <property type="project" value="TreeGrafter"/>
</dbReference>
<reference evidence="1" key="3">
    <citation type="submission" date="2025-09" db="UniProtKB">
        <authorList>
            <consortium name="Ensembl"/>
        </authorList>
    </citation>
    <scope>IDENTIFICATION</scope>
</reference>
<evidence type="ECO:0000313" key="2">
    <source>
        <dbReference type="Proteomes" id="UP000472265"/>
    </source>
</evidence>
<reference evidence="1" key="1">
    <citation type="submission" date="2021-04" db="EMBL/GenBank/DDBJ databases">
        <authorList>
            <consortium name="Wellcome Sanger Institute Data Sharing"/>
        </authorList>
    </citation>
    <scope>NUCLEOTIDE SEQUENCE [LARGE SCALE GENOMIC DNA]</scope>
</reference>
<organism evidence="1 2">
    <name type="scientific">Sparus aurata</name>
    <name type="common">Gilthead sea bream</name>
    <dbReference type="NCBI Taxonomy" id="8175"/>
    <lineage>
        <taxon>Eukaryota</taxon>
        <taxon>Metazoa</taxon>
        <taxon>Chordata</taxon>
        <taxon>Craniata</taxon>
        <taxon>Vertebrata</taxon>
        <taxon>Euteleostomi</taxon>
        <taxon>Actinopterygii</taxon>
        <taxon>Neopterygii</taxon>
        <taxon>Teleostei</taxon>
        <taxon>Neoteleostei</taxon>
        <taxon>Acanthomorphata</taxon>
        <taxon>Eupercaria</taxon>
        <taxon>Spariformes</taxon>
        <taxon>Sparidae</taxon>
        <taxon>Sparus</taxon>
    </lineage>
</organism>
<keyword evidence="2" id="KW-1185">Reference proteome</keyword>
<proteinExistence type="predicted"/>
<dbReference type="GO" id="GO:0051011">
    <property type="term" value="F:microtubule minus-end binding"/>
    <property type="evidence" value="ECO:0007669"/>
    <property type="project" value="TreeGrafter"/>
</dbReference>
<dbReference type="InParanoid" id="A0A671TVJ9"/>
<evidence type="ECO:0000313" key="1">
    <source>
        <dbReference type="Ensembl" id="ENSSAUP00010004697.1"/>
    </source>
</evidence>
<dbReference type="Proteomes" id="UP000472265">
    <property type="component" value="Chromosome 7"/>
</dbReference>
<dbReference type="GO" id="GO:0051225">
    <property type="term" value="P:spindle assembly"/>
    <property type="evidence" value="ECO:0007669"/>
    <property type="project" value="TreeGrafter"/>
</dbReference>
<accession>A0A671TVJ9</accession>
<protein>
    <submittedName>
        <fullName evidence="1">Uncharacterized protein</fullName>
    </submittedName>
</protein>
<dbReference type="AlphaFoldDB" id="A0A671TVJ9"/>
<dbReference type="PANTHER" id="PTHR14352">
    <property type="entry name" value="HAUS AUGMIN-LIKE COMPLEX SUBUNIT 7"/>
    <property type="match status" value="1"/>
</dbReference>